<protein>
    <submittedName>
        <fullName evidence="2">Uncharacterized protein</fullName>
    </submittedName>
</protein>
<gene>
    <name evidence="2" type="ORF">K491DRAFT_593362</name>
</gene>
<feature type="signal peptide" evidence="1">
    <location>
        <begin position="1"/>
        <end position="16"/>
    </location>
</feature>
<proteinExistence type="predicted"/>
<dbReference type="OrthoDB" id="5599753at2759"/>
<evidence type="ECO:0000256" key="1">
    <source>
        <dbReference type="SAM" id="SignalP"/>
    </source>
</evidence>
<accession>A0A6A6THF2</accession>
<feature type="chain" id="PRO_5025604584" evidence="1">
    <location>
        <begin position="17"/>
        <end position="234"/>
    </location>
</feature>
<sequence>MPSTLTSAFLLSVSSAATYIAYQHYSLSRKVTCTTTPYVQNSSVVLPNPLSTNASAYIIIHELASKHVLKAELSTPVTTNQEFETVLIRFVRHTMSSFSRYPPAYILYFLTKSPYDRQTFNAEYLQSLDFKSGDRVCGVYVVSSRSNNRVTLSLDAPESYKGPNAEGMIVVEVEDRGEEVVFSNHTVMWRKKGTGERGPLESAVGRWVHGFMVRALVEGGVGAVTSGHRGVKEE</sequence>
<dbReference type="AlphaFoldDB" id="A0A6A6THF2"/>
<evidence type="ECO:0000313" key="3">
    <source>
        <dbReference type="Proteomes" id="UP000799324"/>
    </source>
</evidence>
<dbReference type="EMBL" id="MU004316">
    <property type="protein sequence ID" value="KAF2658348.1"/>
    <property type="molecule type" value="Genomic_DNA"/>
</dbReference>
<keyword evidence="1" id="KW-0732">Signal</keyword>
<keyword evidence="3" id="KW-1185">Reference proteome</keyword>
<organism evidence="2 3">
    <name type="scientific">Lophiostoma macrostomum CBS 122681</name>
    <dbReference type="NCBI Taxonomy" id="1314788"/>
    <lineage>
        <taxon>Eukaryota</taxon>
        <taxon>Fungi</taxon>
        <taxon>Dikarya</taxon>
        <taxon>Ascomycota</taxon>
        <taxon>Pezizomycotina</taxon>
        <taxon>Dothideomycetes</taxon>
        <taxon>Pleosporomycetidae</taxon>
        <taxon>Pleosporales</taxon>
        <taxon>Lophiostomataceae</taxon>
        <taxon>Lophiostoma</taxon>
    </lineage>
</organism>
<name>A0A6A6THF2_9PLEO</name>
<reference evidence="2" key="1">
    <citation type="journal article" date="2020" name="Stud. Mycol.">
        <title>101 Dothideomycetes genomes: a test case for predicting lifestyles and emergence of pathogens.</title>
        <authorList>
            <person name="Haridas S."/>
            <person name="Albert R."/>
            <person name="Binder M."/>
            <person name="Bloem J."/>
            <person name="Labutti K."/>
            <person name="Salamov A."/>
            <person name="Andreopoulos B."/>
            <person name="Baker S."/>
            <person name="Barry K."/>
            <person name="Bills G."/>
            <person name="Bluhm B."/>
            <person name="Cannon C."/>
            <person name="Castanera R."/>
            <person name="Culley D."/>
            <person name="Daum C."/>
            <person name="Ezra D."/>
            <person name="Gonzalez J."/>
            <person name="Henrissat B."/>
            <person name="Kuo A."/>
            <person name="Liang C."/>
            <person name="Lipzen A."/>
            <person name="Lutzoni F."/>
            <person name="Magnuson J."/>
            <person name="Mondo S."/>
            <person name="Nolan M."/>
            <person name="Ohm R."/>
            <person name="Pangilinan J."/>
            <person name="Park H.-J."/>
            <person name="Ramirez L."/>
            <person name="Alfaro M."/>
            <person name="Sun H."/>
            <person name="Tritt A."/>
            <person name="Yoshinaga Y."/>
            <person name="Zwiers L.-H."/>
            <person name="Turgeon B."/>
            <person name="Goodwin S."/>
            <person name="Spatafora J."/>
            <person name="Crous P."/>
            <person name="Grigoriev I."/>
        </authorList>
    </citation>
    <scope>NUCLEOTIDE SEQUENCE</scope>
    <source>
        <strain evidence="2">CBS 122681</strain>
    </source>
</reference>
<evidence type="ECO:0000313" key="2">
    <source>
        <dbReference type="EMBL" id="KAF2658348.1"/>
    </source>
</evidence>
<dbReference type="Proteomes" id="UP000799324">
    <property type="component" value="Unassembled WGS sequence"/>
</dbReference>